<evidence type="ECO:0000313" key="2">
    <source>
        <dbReference type="EMBL" id="VFV33667.1"/>
    </source>
</evidence>
<proteinExistence type="predicted"/>
<accession>A0A485NM47</accession>
<protein>
    <submittedName>
        <fullName evidence="2">Uncharacterized protein</fullName>
    </submittedName>
</protein>
<evidence type="ECO:0000256" key="1">
    <source>
        <dbReference type="SAM" id="MobiDB-lite"/>
    </source>
</evidence>
<name>A0A485NM47_LYNPA</name>
<evidence type="ECO:0000313" key="3">
    <source>
        <dbReference type="Proteomes" id="UP000386466"/>
    </source>
</evidence>
<sequence>MNWLRFGAGPGGARLRVVSVRAPGERQEGRDPETLTAGAPGSGIEPDFRLFENHLLSCAQVHRLLTSLREAPPRPVGRALTSG</sequence>
<reference evidence="2 3" key="1">
    <citation type="submission" date="2019-01" db="EMBL/GenBank/DDBJ databases">
        <authorList>
            <person name="Alioto T."/>
            <person name="Alioto T."/>
        </authorList>
    </citation>
    <scope>NUCLEOTIDE SEQUENCE [LARGE SCALE GENOMIC DNA]</scope>
</reference>
<feature type="compositionally biased region" description="Basic and acidic residues" evidence="1">
    <location>
        <begin position="23"/>
        <end position="33"/>
    </location>
</feature>
<dbReference type="EMBL" id="CAAGRJ010018374">
    <property type="protein sequence ID" value="VFV33667.1"/>
    <property type="molecule type" value="Genomic_DNA"/>
</dbReference>
<keyword evidence="3" id="KW-1185">Reference proteome</keyword>
<feature type="region of interest" description="Disordered" evidence="1">
    <location>
        <begin position="21"/>
        <end position="41"/>
    </location>
</feature>
<organism evidence="2 3">
    <name type="scientific">Lynx pardinus</name>
    <name type="common">Iberian lynx</name>
    <name type="synonym">Felis pardina</name>
    <dbReference type="NCBI Taxonomy" id="191816"/>
    <lineage>
        <taxon>Eukaryota</taxon>
        <taxon>Metazoa</taxon>
        <taxon>Chordata</taxon>
        <taxon>Craniata</taxon>
        <taxon>Vertebrata</taxon>
        <taxon>Euteleostomi</taxon>
        <taxon>Mammalia</taxon>
        <taxon>Eutheria</taxon>
        <taxon>Laurasiatheria</taxon>
        <taxon>Carnivora</taxon>
        <taxon>Feliformia</taxon>
        <taxon>Felidae</taxon>
        <taxon>Felinae</taxon>
        <taxon>Lynx</taxon>
    </lineage>
</organism>
<gene>
    <name evidence="2" type="ORF">LYPA_23C002857</name>
</gene>
<dbReference type="Proteomes" id="UP000386466">
    <property type="component" value="Unassembled WGS sequence"/>
</dbReference>
<dbReference type="AlphaFoldDB" id="A0A485NM47"/>